<organism evidence="1">
    <name type="scientific">marine sediment metagenome</name>
    <dbReference type="NCBI Taxonomy" id="412755"/>
    <lineage>
        <taxon>unclassified sequences</taxon>
        <taxon>metagenomes</taxon>
        <taxon>ecological metagenomes</taxon>
    </lineage>
</organism>
<protein>
    <submittedName>
        <fullName evidence="1">Uncharacterized protein</fullName>
    </submittedName>
</protein>
<dbReference type="SUPFAM" id="SSF53649">
    <property type="entry name" value="Alkaline phosphatase-like"/>
    <property type="match status" value="1"/>
</dbReference>
<name>X1BDY5_9ZZZZ</name>
<gene>
    <name evidence="1" type="ORF">S01H4_01626</name>
</gene>
<proteinExistence type="predicted"/>
<evidence type="ECO:0000313" key="1">
    <source>
        <dbReference type="EMBL" id="GAG70206.1"/>
    </source>
</evidence>
<dbReference type="EMBL" id="BART01000305">
    <property type="protein sequence ID" value="GAG70206.1"/>
    <property type="molecule type" value="Genomic_DNA"/>
</dbReference>
<dbReference type="AlphaFoldDB" id="X1BDY5"/>
<dbReference type="Gene3D" id="3.40.720.10">
    <property type="entry name" value="Alkaline Phosphatase, subunit A"/>
    <property type="match status" value="1"/>
</dbReference>
<accession>X1BDY5</accession>
<dbReference type="InterPro" id="IPR017850">
    <property type="entry name" value="Alkaline_phosphatase_core_sf"/>
</dbReference>
<sequence length="70" mass="8368">SAMIRTKEWKYVARIEGKEELYNLKSDTQELINLIDDHNLKEIKAKLKERLLKWYISTSDNAPMKKARIF</sequence>
<feature type="non-terminal residue" evidence="1">
    <location>
        <position position="1"/>
    </location>
</feature>
<comment type="caution">
    <text evidence="1">The sequence shown here is derived from an EMBL/GenBank/DDBJ whole genome shotgun (WGS) entry which is preliminary data.</text>
</comment>
<reference evidence="1" key="1">
    <citation type="journal article" date="2014" name="Front. Microbiol.">
        <title>High frequency of phylogenetically diverse reductive dehalogenase-homologous genes in deep subseafloor sedimentary metagenomes.</title>
        <authorList>
            <person name="Kawai M."/>
            <person name="Futagami T."/>
            <person name="Toyoda A."/>
            <person name="Takaki Y."/>
            <person name="Nishi S."/>
            <person name="Hori S."/>
            <person name="Arai W."/>
            <person name="Tsubouchi T."/>
            <person name="Morono Y."/>
            <person name="Uchiyama I."/>
            <person name="Ito T."/>
            <person name="Fujiyama A."/>
            <person name="Inagaki F."/>
            <person name="Takami H."/>
        </authorList>
    </citation>
    <scope>NUCLEOTIDE SEQUENCE</scope>
    <source>
        <strain evidence="1">Expedition CK06-06</strain>
    </source>
</reference>